<feature type="signal peptide" evidence="3">
    <location>
        <begin position="1"/>
        <end position="21"/>
    </location>
</feature>
<evidence type="ECO:0000256" key="3">
    <source>
        <dbReference type="SAM" id="SignalP"/>
    </source>
</evidence>
<dbReference type="Gene3D" id="1.25.40.10">
    <property type="entry name" value="Tetratricopeptide repeat domain"/>
    <property type="match status" value="1"/>
</dbReference>
<dbReference type="SUPFAM" id="SSF48452">
    <property type="entry name" value="TPR-like"/>
    <property type="match status" value="1"/>
</dbReference>
<gene>
    <name evidence="4" type="ORF">P4O66_021391</name>
</gene>
<keyword evidence="5" id="KW-1185">Reference proteome</keyword>
<dbReference type="PANTHER" id="PTHR16797:SF4">
    <property type="entry name" value="40-KDA HUNTINGTIN-ASSOCIATED PROTEIN"/>
    <property type="match status" value="1"/>
</dbReference>
<keyword evidence="2" id="KW-0812">Transmembrane</keyword>
<keyword evidence="3" id="KW-0732">Signal</keyword>
<dbReference type="InterPro" id="IPR039494">
    <property type="entry name" value="F8A"/>
</dbReference>
<dbReference type="InterPro" id="IPR011990">
    <property type="entry name" value="TPR-like_helical_dom_sf"/>
</dbReference>
<protein>
    <submittedName>
        <fullName evidence="4">Uncharacterized protein</fullName>
    </submittedName>
</protein>
<organism evidence="4 5">
    <name type="scientific">Electrophorus voltai</name>
    <dbReference type="NCBI Taxonomy" id="2609070"/>
    <lineage>
        <taxon>Eukaryota</taxon>
        <taxon>Metazoa</taxon>
        <taxon>Chordata</taxon>
        <taxon>Craniata</taxon>
        <taxon>Vertebrata</taxon>
        <taxon>Euteleostomi</taxon>
        <taxon>Actinopterygii</taxon>
        <taxon>Neopterygii</taxon>
        <taxon>Teleostei</taxon>
        <taxon>Ostariophysi</taxon>
        <taxon>Gymnotiformes</taxon>
        <taxon>Gymnotoidei</taxon>
        <taxon>Gymnotidae</taxon>
        <taxon>Electrophorus</taxon>
    </lineage>
</organism>
<evidence type="ECO:0000256" key="2">
    <source>
        <dbReference type="SAM" id="Phobius"/>
    </source>
</evidence>
<name>A0AAD8ZPG2_9TELE</name>
<dbReference type="Proteomes" id="UP001239994">
    <property type="component" value="Unassembled WGS sequence"/>
</dbReference>
<dbReference type="AlphaFoldDB" id="A0AAD8ZPG2"/>
<dbReference type="GO" id="GO:0099518">
    <property type="term" value="P:vesicle cytoskeletal trafficking"/>
    <property type="evidence" value="ECO:0007669"/>
    <property type="project" value="TreeGrafter"/>
</dbReference>
<reference evidence="4" key="1">
    <citation type="submission" date="2023-03" db="EMBL/GenBank/DDBJ databases">
        <title>Electrophorus voltai genome.</title>
        <authorList>
            <person name="Bian C."/>
        </authorList>
    </citation>
    <scope>NUCLEOTIDE SEQUENCE</scope>
    <source>
        <strain evidence="4">CB-2022</strain>
        <tissue evidence="4">Muscle</tissue>
    </source>
</reference>
<proteinExistence type="predicted"/>
<feature type="chain" id="PRO_5041931779" evidence="3">
    <location>
        <begin position="22"/>
        <end position="543"/>
    </location>
</feature>
<dbReference type="Pfam" id="PF14938">
    <property type="entry name" value="SNAP"/>
    <property type="match status" value="1"/>
</dbReference>
<evidence type="ECO:0000313" key="5">
    <source>
        <dbReference type="Proteomes" id="UP001239994"/>
    </source>
</evidence>
<feature type="transmembrane region" description="Helical" evidence="2">
    <location>
        <begin position="124"/>
        <end position="146"/>
    </location>
</feature>
<evidence type="ECO:0000256" key="1">
    <source>
        <dbReference type="SAM" id="MobiDB-lite"/>
    </source>
</evidence>
<dbReference type="GO" id="GO:0005769">
    <property type="term" value="C:early endosome"/>
    <property type="evidence" value="ECO:0007669"/>
    <property type="project" value="TreeGrafter"/>
</dbReference>
<keyword evidence="2" id="KW-1133">Transmembrane helix</keyword>
<comment type="caution">
    <text evidence="4">The sequence shown here is derived from an EMBL/GenBank/DDBJ whole genome shotgun (WGS) entry which is preliminary data.</text>
</comment>
<feature type="region of interest" description="Disordered" evidence="1">
    <location>
        <begin position="156"/>
        <end position="180"/>
    </location>
</feature>
<evidence type="ECO:0000313" key="4">
    <source>
        <dbReference type="EMBL" id="KAK1802851.1"/>
    </source>
</evidence>
<feature type="compositionally biased region" description="Basic and acidic residues" evidence="1">
    <location>
        <begin position="156"/>
        <end position="177"/>
    </location>
</feature>
<dbReference type="PANTHER" id="PTHR16797">
    <property type="entry name" value="FACTOR VIII-ASSOCIATED GENE 1"/>
    <property type="match status" value="1"/>
</dbReference>
<sequence>KKCQLSLTSCLWCFLFPAVIGSISVENKTSVALAGETLHYSILFNVPANKSSNVRCFRDRDKVGNWSVKSNITKRVKLWVNITMRNSSDSGEYCFHYGDQVNCSVVLVRNVGYLEPYKVLESDVISLLVLNTLLLLFSVFGSVYVFKWHKDYPPSEKGGEGTKQRKRESNTGMRDEVPSSDSLYMSLEPRPVSIYDVLNVDETRRKSAERVKSKEPVSLNLKPRHLKRSKGYLNLSTKTCDTNKYLRFLRKPNVAEASEQFGQLAKELKQQDCLQYAAFCNLAMARCEQTLFNAPGEALALTDAARLFLASEQENRALQAPGFDEHLQAALNCYSFAIKVHIEMNQPVMAASLSLEIGKALKEMNRPGEAIVHFQRAAELQAQSPIESLLSLWEMASCKILTRDYDGALAVLSEMQVMCQERGLQLPGSNTPVGAFMDIVAKCEISRVLLLMLLEPPPQKLLPEHAQTLERYAWESFDSHSQVNFLPEDVFLLLQSVVMACQEKDTESLKSLQTELWPLLSAEQNHLLHLVVQERITPSGQGV</sequence>
<accession>A0AAD8ZPG2</accession>
<feature type="non-terminal residue" evidence="4">
    <location>
        <position position="1"/>
    </location>
</feature>
<dbReference type="EMBL" id="JAROKS010000006">
    <property type="protein sequence ID" value="KAK1802851.1"/>
    <property type="molecule type" value="Genomic_DNA"/>
</dbReference>
<keyword evidence="2" id="KW-0472">Membrane</keyword>